<comment type="caution">
    <text evidence="2">The sequence shown here is derived from an EMBL/GenBank/DDBJ whole genome shotgun (WGS) entry which is preliminary data.</text>
</comment>
<accession>A0ABQ9P5B3</accession>
<feature type="signal peptide" evidence="1">
    <location>
        <begin position="1"/>
        <end position="18"/>
    </location>
</feature>
<sequence>MVRRIFLPLLLFIAATSANPAAAGSSDCKSWCSDKGKDCFSQSEKGYGACYDCGPKKNNKHKEWCGGKDGKCCDTYKDNDHCGKCNNKCKDGKKCDKGECKKH</sequence>
<protein>
    <submittedName>
        <fullName evidence="2">Uncharacterized protein</fullName>
    </submittedName>
</protein>
<evidence type="ECO:0000313" key="2">
    <source>
        <dbReference type="EMBL" id="KAJ9669764.1"/>
    </source>
</evidence>
<feature type="chain" id="PRO_5046458378" evidence="1">
    <location>
        <begin position="19"/>
        <end position="103"/>
    </location>
</feature>
<gene>
    <name evidence="2" type="ORF">H2201_000149</name>
</gene>
<evidence type="ECO:0000313" key="3">
    <source>
        <dbReference type="Proteomes" id="UP001172684"/>
    </source>
</evidence>
<organism evidence="2 3">
    <name type="scientific">Coniosporium apollinis</name>
    <dbReference type="NCBI Taxonomy" id="61459"/>
    <lineage>
        <taxon>Eukaryota</taxon>
        <taxon>Fungi</taxon>
        <taxon>Dikarya</taxon>
        <taxon>Ascomycota</taxon>
        <taxon>Pezizomycotina</taxon>
        <taxon>Dothideomycetes</taxon>
        <taxon>Dothideomycetes incertae sedis</taxon>
        <taxon>Coniosporium</taxon>
    </lineage>
</organism>
<keyword evidence="1" id="KW-0732">Signal</keyword>
<name>A0ABQ9P5B3_9PEZI</name>
<dbReference type="EMBL" id="JAPDRL010000001">
    <property type="protein sequence ID" value="KAJ9669764.1"/>
    <property type="molecule type" value="Genomic_DNA"/>
</dbReference>
<dbReference type="Proteomes" id="UP001172684">
    <property type="component" value="Unassembled WGS sequence"/>
</dbReference>
<keyword evidence="3" id="KW-1185">Reference proteome</keyword>
<proteinExistence type="predicted"/>
<reference evidence="2" key="1">
    <citation type="submission" date="2022-10" db="EMBL/GenBank/DDBJ databases">
        <title>Culturing micro-colonial fungi from biological soil crusts in the Mojave desert and describing Neophaeococcomyces mojavensis, and introducing the new genera and species Taxawa tesnikishii.</title>
        <authorList>
            <person name="Kurbessoian T."/>
            <person name="Stajich J.E."/>
        </authorList>
    </citation>
    <scope>NUCLEOTIDE SEQUENCE</scope>
    <source>
        <strain evidence="2">TK_1</strain>
    </source>
</reference>
<evidence type="ECO:0000256" key="1">
    <source>
        <dbReference type="SAM" id="SignalP"/>
    </source>
</evidence>